<evidence type="ECO:0000313" key="2">
    <source>
        <dbReference type="EMBL" id="RIX97426.1"/>
    </source>
</evidence>
<dbReference type="RefSeq" id="WP_119541617.1">
    <property type="nucleotide sequence ID" value="NZ_QYRN01000015.1"/>
</dbReference>
<gene>
    <name evidence="2" type="ORF">D3218_18800</name>
</gene>
<dbReference type="OrthoDB" id="6443879at2"/>
<keyword evidence="3" id="KW-1185">Reference proteome</keyword>
<feature type="transmembrane region" description="Helical" evidence="1">
    <location>
        <begin position="110"/>
        <end position="130"/>
    </location>
</feature>
<keyword evidence="1" id="KW-0812">Transmembrane</keyword>
<feature type="transmembrane region" description="Helical" evidence="1">
    <location>
        <begin position="57"/>
        <end position="75"/>
    </location>
</feature>
<reference evidence="3" key="1">
    <citation type="submission" date="2018-09" db="EMBL/GenBank/DDBJ databases">
        <authorList>
            <person name="Tuo L."/>
        </authorList>
    </citation>
    <scope>NUCLEOTIDE SEQUENCE [LARGE SCALE GENOMIC DNA]</scope>
    <source>
        <strain evidence="3">M2BS4Y-1</strain>
    </source>
</reference>
<sequence length="169" mass="17654">MTQTNPIADAAADLLQQEDERRIDVARHCALLVIACALGLFANWIGTGTSPLEALPGMAVLFAVCVVGLAMARFIPFYLPSVAWISLVAIVVTIPGVPGSAFVTDAVGKLNFLALATPALAYAGLALTANEFAIARRSGWKIVIVAVCVMLGTYLGSVVIADLTLRLGQ</sequence>
<protein>
    <recommendedName>
        <fullName evidence="4">DUF340 domain-containing protein</fullName>
    </recommendedName>
</protein>
<organism evidence="2 3">
    <name type="scientific">Aureimonas flava</name>
    <dbReference type="NCBI Taxonomy" id="2320271"/>
    <lineage>
        <taxon>Bacteria</taxon>
        <taxon>Pseudomonadati</taxon>
        <taxon>Pseudomonadota</taxon>
        <taxon>Alphaproteobacteria</taxon>
        <taxon>Hyphomicrobiales</taxon>
        <taxon>Aurantimonadaceae</taxon>
        <taxon>Aureimonas</taxon>
    </lineage>
</organism>
<name>A0A3A1WGI6_9HYPH</name>
<keyword evidence="1" id="KW-1133">Transmembrane helix</keyword>
<feature type="transmembrane region" description="Helical" evidence="1">
    <location>
        <begin position="142"/>
        <end position="161"/>
    </location>
</feature>
<dbReference type="Proteomes" id="UP000265750">
    <property type="component" value="Unassembled WGS sequence"/>
</dbReference>
<evidence type="ECO:0000256" key="1">
    <source>
        <dbReference type="SAM" id="Phobius"/>
    </source>
</evidence>
<evidence type="ECO:0008006" key="4">
    <source>
        <dbReference type="Google" id="ProtNLM"/>
    </source>
</evidence>
<feature type="transmembrane region" description="Helical" evidence="1">
    <location>
        <begin position="82"/>
        <end position="104"/>
    </location>
</feature>
<accession>A0A3A1WGI6</accession>
<keyword evidence="1" id="KW-0472">Membrane</keyword>
<dbReference type="AlphaFoldDB" id="A0A3A1WGI6"/>
<dbReference type="EMBL" id="QYRN01000015">
    <property type="protein sequence ID" value="RIX97426.1"/>
    <property type="molecule type" value="Genomic_DNA"/>
</dbReference>
<comment type="caution">
    <text evidence="2">The sequence shown here is derived from an EMBL/GenBank/DDBJ whole genome shotgun (WGS) entry which is preliminary data.</text>
</comment>
<proteinExistence type="predicted"/>
<evidence type="ECO:0000313" key="3">
    <source>
        <dbReference type="Proteomes" id="UP000265750"/>
    </source>
</evidence>
<feature type="transmembrane region" description="Helical" evidence="1">
    <location>
        <begin position="25"/>
        <end position="45"/>
    </location>
</feature>